<reference evidence="6 7" key="1">
    <citation type="submission" date="2019-07" db="EMBL/GenBank/DDBJ databases">
        <title>Whole genome shotgun sequence of Alkalibacillus haloalkaliphilus NBRC 103110.</title>
        <authorList>
            <person name="Hosoyama A."/>
            <person name="Uohara A."/>
            <person name="Ohji S."/>
            <person name="Ichikawa N."/>
        </authorList>
    </citation>
    <scope>NUCLEOTIDE SEQUENCE [LARGE SCALE GENOMIC DNA]</scope>
    <source>
        <strain evidence="6 7">NBRC 103110</strain>
    </source>
</reference>
<dbReference type="CDD" id="cd14748">
    <property type="entry name" value="PBP2_UgpB"/>
    <property type="match status" value="1"/>
</dbReference>
<organism evidence="6 7">
    <name type="scientific">Alkalibacillus haloalkaliphilus</name>
    <dbReference type="NCBI Taxonomy" id="94136"/>
    <lineage>
        <taxon>Bacteria</taxon>
        <taxon>Bacillati</taxon>
        <taxon>Bacillota</taxon>
        <taxon>Bacilli</taxon>
        <taxon>Bacillales</taxon>
        <taxon>Bacillaceae</taxon>
        <taxon>Alkalibacillus</taxon>
    </lineage>
</organism>
<accession>A0A511W579</accession>
<evidence type="ECO:0000256" key="5">
    <source>
        <dbReference type="SAM" id="SignalP"/>
    </source>
</evidence>
<dbReference type="RefSeq" id="WP_146816904.1">
    <property type="nucleotide sequence ID" value="NZ_BJYA01000013.1"/>
</dbReference>
<feature type="chain" id="PRO_5039299281" evidence="5">
    <location>
        <begin position="20"/>
        <end position="443"/>
    </location>
</feature>
<dbReference type="AlphaFoldDB" id="A0A511W579"/>
<evidence type="ECO:0000256" key="3">
    <source>
        <dbReference type="ARBA" id="ARBA00022448"/>
    </source>
</evidence>
<evidence type="ECO:0000256" key="4">
    <source>
        <dbReference type="ARBA" id="ARBA00022729"/>
    </source>
</evidence>
<dbReference type="EMBL" id="BJYA01000013">
    <property type="protein sequence ID" value="GEN46249.1"/>
    <property type="molecule type" value="Genomic_DNA"/>
</dbReference>
<dbReference type="OrthoDB" id="9795467at2"/>
<protein>
    <submittedName>
        <fullName evidence="6">ABC transporter substrate-binding protein</fullName>
    </submittedName>
</protein>
<dbReference type="Gene3D" id="3.40.190.10">
    <property type="entry name" value="Periplasmic binding protein-like II"/>
    <property type="match status" value="2"/>
</dbReference>
<dbReference type="InterPro" id="IPR006059">
    <property type="entry name" value="SBP"/>
</dbReference>
<dbReference type="PANTHER" id="PTHR43649">
    <property type="entry name" value="ARABINOSE-BINDING PROTEIN-RELATED"/>
    <property type="match status" value="1"/>
</dbReference>
<keyword evidence="3" id="KW-0813">Transport</keyword>
<name>A0A511W579_9BACI</name>
<dbReference type="InterPro" id="IPR050490">
    <property type="entry name" value="Bact_solute-bd_prot1"/>
</dbReference>
<keyword evidence="4 5" id="KW-0732">Signal</keyword>
<dbReference type="PANTHER" id="PTHR43649:SF31">
    <property type="entry name" value="SN-GLYCEROL-3-PHOSPHATE-BINDING PERIPLASMIC PROTEIN UGPB"/>
    <property type="match status" value="1"/>
</dbReference>
<dbReference type="SUPFAM" id="SSF53850">
    <property type="entry name" value="Periplasmic binding protein-like II"/>
    <property type="match status" value="1"/>
</dbReference>
<dbReference type="GO" id="GO:0030313">
    <property type="term" value="C:cell envelope"/>
    <property type="evidence" value="ECO:0007669"/>
    <property type="project" value="UniProtKB-SubCell"/>
</dbReference>
<comment type="subcellular location">
    <subcellularLocation>
        <location evidence="1">Cell envelope</location>
    </subcellularLocation>
</comment>
<evidence type="ECO:0000313" key="6">
    <source>
        <dbReference type="EMBL" id="GEN46249.1"/>
    </source>
</evidence>
<comment type="similarity">
    <text evidence="2">Belongs to the bacterial solute-binding protein 1 family.</text>
</comment>
<evidence type="ECO:0000313" key="7">
    <source>
        <dbReference type="Proteomes" id="UP000321440"/>
    </source>
</evidence>
<dbReference type="PROSITE" id="PS51257">
    <property type="entry name" value="PROKAR_LIPOPROTEIN"/>
    <property type="match status" value="1"/>
</dbReference>
<evidence type="ECO:0000256" key="1">
    <source>
        <dbReference type="ARBA" id="ARBA00004196"/>
    </source>
</evidence>
<keyword evidence="7" id="KW-1185">Reference proteome</keyword>
<proteinExistence type="inferred from homology"/>
<gene>
    <name evidence="6" type="ORF">AHA02nite_20250</name>
</gene>
<comment type="caution">
    <text evidence="6">The sequence shown here is derived from an EMBL/GenBank/DDBJ whole genome shotgun (WGS) entry which is preliminary data.</text>
</comment>
<feature type="signal peptide" evidence="5">
    <location>
        <begin position="1"/>
        <end position="19"/>
    </location>
</feature>
<dbReference type="Proteomes" id="UP000321440">
    <property type="component" value="Unassembled WGS sequence"/>
</dbReference>
<dbReference type="Pfam" id="PF13416">
    <property type="entry name" value="SBP_bac_8"/>
    <property type="match status" value="1"/>
</dbReference>
<sequence length="443" mass="48968">MKKLFSLAVLVILSVFLLAACGDDDPEVEMTDDGKRLVTFWHAMGGGPGEAIDEMVNSYNESQDEIYVDAVYQGSYEELLNQLRAVGGTSEAPSIVQVYEVGTQYMSESGFIEPLQTFIDGDDDFSVDNLEENILGYYQLDGDLYSMPFNTSNAIMFYNKDMFREAGLDPEQPPRTFSEVQEYSQQLNDATGEAGFAILIYGWFFEQLLANQGGLYLNNDNGRSAVADEALINGEEGQRIFEWLNEMNEAGTLGNFGRQWDDIRTAFAAENVAMYLDSTAATRGNVEGADFEVGTAFLPVPDGMDPQGVIVGGGSLWMTNGIAEETQEAAFDFIKYTADPEVQAVWAGATGYFPISPEAYNNEILQDIYEEYPQFTTSVDQLQNTTLTPATQGALMGVFPEARNIVENAIEALYQGEDSQELLDQAAADIEEQIERYNQQQGN</sequence>
<evidence type="ECO:0000256" key="2">
    <source>
        <dbReference type="ARBA" id="ARBA00008520"/>
    </source>
</evidence>